<dbReference type="Proteomes" id="UP000030640">
    <property type="component" value="Unassembled WGS sequence"/>
</dbReference>
<dbReference type="InterPro" id="IPR002641">
    <property type="entry name" value="PNPLA_dom"/>
</dbReference>
<proteinExistence type="predicted"/>
<dbReference type="SUPFAM" id="SSF52151">
    <property type="entry name" value="FabD/lysophospholipase-like"/>
    <property type="match status" value="1"/>
</dbReference>
<keyword evidence="5" id="KW-1185">Reference proteome</keyword>
<feature type="region of interest" description="Disordered" evidence="2">
    <location>
        <begin position="325"/>
        <end position="400"/>
    </location>
</feature>
<feature type="region of interest" description="Disordered" evidence="2">
    <location>
        <begin position="1678"/>
        <end position="1704"/>
    </location>
</feature>
<feature type="compositionally biased region" description="Basic and acidic residues" evidence="2">
    <location>
        <begin position="838"/>
        <end position="863"/>
    </location>
</feature>
<evidence type="ECO:0000256" key="2">
    <source>
        <dbReference type="SAM" id="MobiDB-lite"/>
    </source>
</evidence>
<feature type="compositionally biased region" description="Basic and acidic residues" evidence="2">
    <location>
        <begin position="1734"/>
        <end position="1763"/>
    </location>
</feature>
<dbReference type="Pfam" id="PF01734">
    <property type="entry name" value="Patatin"/>
    <property type="match status" value="1"/>
</dbReference>
<dbReference type="EMBL" id="KI965469">
    <property type="protein sequence ID" value="EUD66727.1"/>
    <property type="molecule type" value="Genomic_DNA"/>
</dbReference>
<gene>
    <name evidence="4" type="ORF">C922_02712</name>
</gene>
<dbReference type="GeneID" id="20037986"/>
<name>W7A0N4_9APIC</name>
<reference evidence="4 5" key="1">
    <citation type="submission" date="2013-02" db="EMBL/GenBank/DDBJ databases">
        <title>The Genome Sequence of Plasmodium inui San Antonio 1.</title>
        <authorList>
            <consortium name="The Broad Institute Genome Sequencing Platform"/>
            <consortium name="The Broad Institute Genome Sequencing Center for Infectious Disease"/>
            <person name="Neafsey D."/>
            <person name="Cheeseman I."/>
            <person name="Volkman S."/>
            <person name="Adams J."/>
            <person name="Walker B."/>
            <person name="Young S.K."/>
            <person name="Zeng Q."/>
            <person name="Gargeya S."/>
            <person name="Fitzgerald M."/>
            <person name="Haas B."/>
            <person name="Abouelleil A."/>
            <person name="Alvarado L."/>
            <person name="Arachchi H.M."/>
            <person name="Berlin A.M."/>
            <person name="Chapman S.B."/>
            <person name="Dewar J."/>
            <person name="Goldberg J."/>
            <person name="Griggs A."/>
            <person name="Gujja S."/>
            <person name="Hansen M."/>
            <person name="Howarth C."/>
            <person name="Imamovic A."/>
            <person name="Larimer J."/>
            <person name="McCowan C."/>
            <person name="Murphy C."/>
            <person name="Neiman D."/>
            <person name="Pearson M."/>
            <person name="Priest M."/>
            <person name="Roberts A."/>
            <person name="Saif S."/>
            <person name="Shea T."/>
            <person name="Sisk P."/>
            <person name="Sykes S."/>
            <person name="Wortman J."/>
            <person name="Nusbaum C."/>
            <person name="Birren B."/>
        </authorList>
    </citation>
    <scope>NUCLEOTIDE SEQUENCE [LARGE SCALE GENOMIC DNA]</scope>
    <source>
        <strain evidence="4 5">San Antonio 1</strain>
    </source>
</reference>
<organism evidence="4 5">
    <name type="scientific">Plasmodium inui San Antonio 1</name>
    <dbReference type="NCBI Taxonomy" id="1237626"/>
    <lineage>
        <taxon>Eukaryota</taxon>
        <taxon>Sar</taxon>
        <taxon>Alveolata</taxon>
        <taxon>Apicomplexa</taxon>
        <taxon>Aconoidasida</taxon>
        <taxon>Haemosporida</taxon>
        <taxon>Plasmodiidae</taxon>
        <taxon>Plasmodium</taxon>
        <taxon>Plasmodium (Plasmodium)</taxon>
    </lineage>
</organism>
<evidence type="ECO:0000259" key="3">
    <source>
        <dbReference type="Pfam" id="PF01734"/>
    </source>
</evidence>
<feature type="region of interest" description="Disordered" evidence="2">
    <location>
        <begin position="1470"/>
        <end position="1516"/>
    </location>
</feature>
<accession>W7A0N4</accession>
<dbReference type="InterPro" id="IPR016035">
    <property type="entry name" value="Acyl_Trfase/lysoPLipase"/>
</dbReference>
<feature type="compositionally biased region" description="Basic and acidic residues" evidence="2">
    <location>
        <begin position="1163"/>
        <end position="1184"/>
    </location>
</feature>
<dbReference type="GO" id="GO:0005737">
    <property type="term" value="C:cytoplasm"/>
    <property type="evidence" value="ECO:0007669"/>
    <property type="project" value="TreeGrafter"/>
</dbReference>
<feature type="domain" description="PNPLA" evidence="3">
    <location>
        <begin position="461"/>
        <end position="611"/>
    </location>
</feature>
<feature type="compositionally biased region" description="Basic and acidic residues" evidence="2">
    <location>
        <begin position="22"/>
        <end position="41"/>
    </location>
</feature>
<dbReference type="OrthoDB" id="197155at2759"/>
<evidence type="ECO:0000313" key="5">
    <source>
        <dbReference type="Proteomes" id="UP000030640"/>
    </source>
</evidence>
<dbReference type="GO" id="GO:0016020">
    <property type="term" value="C:membrane"/>
    <property type="evidence" value="ECO:0007669"/>
    <property type="project" value="TreeGrafter"/>
</dbReference>
<keyword evidence="1" id="KW-0443">Lipid metabolism</keyword>
<dbReference type="GO" id="GO:0004806">
    <property type="term" value="F:triacylglycerol lipase activity"/>
    <property type="evidence" value="ECO:0007669"/>
    <property type="project" value="TreeGrafter"/>
</dbReference>
<feature type="compositionally biased region" description="Basic and acidic residues" evidence="2">
    <location>
        <begin position="1875"/>
        <end position="1884"/>
    </location>
</feature>
<feature type="compositionally biased region" description="Low complexity" evidence="2">
    <location>
        <begin position="1678"/>
        <end position="1687"/>
    </location>
</feature>
<feature type="compositionally biased region" description="Gly residues" evidence="2">
    <location>
        <begin position="731"/>
        <end position="741"/>
    </location>
</feature>
<dbReference type="PANTHER" id="PTHR12406:SF7">
    <property type="entry name" value="PATATIN-LIKE PHOSPHOLIPASE DOMAIN-CONTAINING PROTEIN 4"/>
    <property type="match status" value="1"/>
</dbReference>
<evidence type="ECO:0000313" key="4">
    <source>
        <dbReference type="EMBL" id="EUD66727.1"/>
    </source>
</evidence>
<evidence type="ECO:0000256" key="1">
    <source>
        <dbReference type="ARBA" id="ARBA00023098"/>
    </source>
</evidence>
<sequence length="2009" mass="227719">MGNSNRRETNKKEDEEEEEADLEKVCEEEPGGDGRRDDRKGRSQAVEVKGKGLLDEGLVNIFFYENYFRNFFNLNEINRFGFTANSTKGVCEVEGDGEDKGTGEETVKIRNKKKIEEMTLHNNKYIVSFLDDTIKSKIEIANFISFYFFFQSVRKNGGTDSVRGKDLSDVNYIYKKVSKSKRYIASDQVETCMRNYLYHIDRRKFPIWKEPLGCDTSGEKDAHRDVGVRGAVSVAEEVRRTSDVGDADTLEKIHPKKRLKRLLSKVKRGRSAKAGEGCPSKWKKNLPRRVKIGEDKVTLRRKSTLGRKYDEGFWLYSSDRNYRRAKRRGMDAVRGKRKDRQEPGEQPQEESDKEPEKQFAEQPEDEAHLRGNVDSAQLTRDRRVPGKGLDSPRESEIGKRKSDNSSYAVYIKKTLTKVFNRYEINRYGLVRRKKKGSMLLGHLLKERKEQMNIGISFSPAGLLIPYHLGVSSLLIEKNILNMHTSIAGSSAGSICACCLGIGLRVDKCFFLIENIISNVYKNGCYQKLQKMLDVELNKYLYSGSYNFLNQRDGSVFVGITQILPYYKRLNITKFYDDSDLINAVIASCNIPMYLSNNIFVNFRNKKCIDGLFSTKKKEFGCPTTKTDRILKVSPFDSDYVGIENKNNSVISPHLVKYRHLIFLFLCVKNLFHRVVDNVWVEKDYAFLVRRLKRIMDLRIFSWGEFLRDYFCSVSVGRSGLDGSGLDGSGLDGSGLEGGHPGGSDFPGEAGPSELMHRLEGKLSRFRCTGENATAKELFLRVNREAITQFHRHKCNYSNFYSFSVTLINVMSVYFEENFSPSTRLRGVVLGGLRQDGADTVREKEGDKRAEKGGNRKGDKKGEQNGENSIEDAQVEKFFLLLEKEQLLRMEQHIQFHPQLESQVILFFFKEHFANESIARLEKRFLKRSIHQLMDALKDICFVDCVERCVRRLVRHRRDGEKGRGDGRFVLSGSMGDYPREDFQPRVRVITHYLKHSQIYKNFIYILNEIKAANGRVLKVSEHNYYSFMCLNGEDLGDSYLFLYLYLYANLCHREMFSHGGGRGGVSGVIGSGGCVFDKSVCQNCIRGNCLCGEITSKPRGKPPPLSEAKNCGEASPWRDILRVDGEFAKRMVQKRDSVTNSSQGARTVSLTQRFSELWTVRKRNGEEGAEEEKNKKNRVKHPDQISHPNHANLFMREEDEMSLGSSPKHYVRRSHSESDNKLEEQKVDESPEGEMCQMYHMRGSEGGQPTGDVNKQRVKSYSFFKKMKSEDLSVGSEPQLNCGHKCQFEKGLPPGLNNLLLFNQGCGVIKNLDEFVKTNWSKIASMNEQRKSEICSHLHEMDQLYRDMLFLQRFGFSINFSEHTKYKFLRKRKKGAVEGEARSAGLAAGLAAGSAAGVEETKWESPTKVALTGQIPSTKEPVMIPGSHRAAGEGQQTTICTSIEEMLVYGSMEMEISGVGKVSTQRIDNKMTEGMPKGPRKSEEHCTRRRRGSDIVSGRSSTKQMPTEVTMHDGSPDNFVDDVETNIDEKLYDNDRTYFVKNVFSIRKLLKMAFEGADDKMIRRIYDMGRSDTYLWLYTEYLNVCIFCFKKVYLLYVKLVSLFDSLLGITSLSRRRRKNDVGAMLSSVEKFVLYVNGKAFNMFELCRLVYVCFGGGGGASGATADTAARTAADTTAAKPAAKAADAGAGTGEGTPPSREDSSPMTVVEAVADVVEPARDAIRRSRFSRCAVHKEGWGEGEKVEAKGEAKREAMEERPEEDKASDASLAKRGRQHIPEGTPTHPLHTHALPHHRHLEDAQAPDAKVCSGHHLSRKGKRGSDRHKREGKGRGKRKENEKIRNPSGEAKENLPHQSSNTGKVMRGFLHPGRVSKTKQKKDMQKGPKERRPRSISLPVDLRKTVLKLHHLKGKIKLNKNIIDGINREILTGTPYEHIYTHSNFWIYSSSDESDGKNLCGNGFYLNSEDATGSWFDSVFDDLSDEADGFSRISTFFRTFRNMDGNLGLSGYFGF</sequence>
<feature type="compositionally biased region" description="Basic residues" evidence="2">
    <location>
        <begin position="1810"/>
        <end position="1832"/>
    </location>
</feature>
<feature type="region of interest" description="Disordered" evidence="2">
    <location>
        <begin position="1"/>
        <end position="43"/>
    </location>
</feature>
<feature type="region of interest" description="Disordered" evidence="2">
    <location>
        <begin position="1161"/>
        <end position="1231"/>
    </location>
</feature>
<dbReference type="VEuPathDB" id="PlasmoDB:C922_02712"/>
<dbReference type="GO" id="GO:0055088">
    <property type="term" value="P:lipid homeostasis"/>
    <property type="evidence" value="ECO:0007669"/>
    <property type="project" value="TreeGrafter"/>
</dbReference>
<feature type="compositionally biased region" description="Basic and acidic residues" evidence="2">
    <location>
        <begin position="1"/>
        <end position="13"/>
    </location>
</feature>
<dbReference type="GO" id="GO:0019433">
    <property type="term" value="P:triglyceride catabolic process"/>
    <property type="evidence" value="ECO:0007669"/>
    <property type="project" value="TreeGrafter"/>
</dbReference>
<feature type="compositionally biased region" description="Basic and acidic residues" evidence="2">
    <location>
        <begin position="1214"/>
        <end position="1229"/>
    </location>
</feature>
<feature type="compositionally biased region" description="Basic and acidic residues" evidence="2">
    <location>
        <begin position="328"/>
        <end position="343"/>
    </location>
</feature>
<feature type="region of interest" description="Disordered" evidence="2">
    <location>
        <begin position="1734"/>
        <end position="1787"/>
    </location>
</feature>
<dbReference type="PANTHER" id="PTHR12406">
    <property type="entry name" value="CALCIUM-INDEPENDENT PHOSPHOLIPASE A2 IPLA2 -RELATED"/>
    <property type="match status" value="1"/>
</dbReference>
<dbReference type="InterPro" id="IPR033562">
    <property type="entry name" value="PLPL"/>
</dbReference>
<feature type="compositionally biased region" description="Basic and acidic residues" evidence="2">
    <location>
        <begin position="379"/>
        <end position="400"/>
    </location>
</feature>
<feature type="compositionally biased region" description="Basic and acidic residues" evidence="2">
    <location>
        <begin position="354"/>
        <end position="371"/>
    </location>
</feature>
<dbReference type="Gene3D" id="3.40.1090.10">
    <property type="entry name" value="Cytosolic phospholipase A2 catalytic domain"/>
    <property type="match status" value="1"/>
</dbReference>
<feature type="region of interest" description="Disordered" evidence="2">
    <location>
        <begin position="1800"/>
        <end position="1889"/>
    </location>
</feature>
<dbReference type="GO" id="GO:0005811">
    <property type="term" value="C:lipid droplet"/>
    <property type="evidence" value="ECO:0007669"/>
    <property type="project" value="TreeGrafter"/>
</dbReference>
<feature type="compositionally biased region" description="Basic and acidic residues" evidence="2">
    <location>
        <begin position="1833"/>
        <end position="1849"/>
    </location>
</feature>
<dbReference type="RefSeq" id="XP_008816533.1">
    <property type="nucleotide sequence ID" value="XM_008818311.1"/>
</dbReference>
<protein>
    <recommendedName>
        <fullName evidence="3">PNPLA domain-containing protein</fullName>
    </recommendedName>
</protein>
<feature type="region of interest" description="Disordered" evidence="2">
    <location>
        <begin position="838"/>
        <end position="866"/>
    </location>
</feature>
<dbReference type="CDD" id="cd07224">
    <property type="entry name" value="Pat_like"/>
    <property type="match status" value="1"/>
</dbReference>
<feature type="region of interest" description="Disordered" evidence="2">
    <location>
        <begin position="731"/>
        <end position="750"/>
    </location>
</feature>
<feature type="region of interest" description="Disordered" evidence="2">
    <location>
        <begin position="266"/>
        <end position="289"/>
    </location>
</feature>
<feature type="compositionally biased region" description="Polar residues" evidence="2">
    <location>
        <begin position="1498"/>
        <end position="1507"/>
    </location>
</feature>